<accession>A0ABU8DNT6</accession>
<sequence length="233" mass="23321">MSDSTSARPDSISDFGMASIEQVTLLGDDFGNNVSSITAAGPGRSGGGMAASFRESYQVVAQNLGSFMTDAADGLTALGYAGITVAQNYRDGDAAQRDQMGGVQAAFTPGPGQPSLQGDRAAAQQAGASGGDPAAAPGSAGWIPPSVAAGQTTRDDDRTTPSPTVQSEIDELNDQLGTSESEFTPATNDEHAAEVNERADEIEDENAGRSGDSVLLAPGAPGAPGASPSPTTA</sequence>
<reference evidence="2 3" key="1">
    <citation type="submission" date="2024-03" db="EMBL/GenBank/DDBJ databases">
        <title>Draft genome sequence of Klenkia sp. LSe6-5.</title>
        <authorList>
            <person name="Duangmal K."/>
            <person name="Chantavorakit T."/>
        </authorList>
    </citation>
    <scope>NUCLEOTIDE SEQUENCE [LARGE SCALE GENOMIC DNA]</scope>
    <source>
        <strain evidence="2 3">LSe6-5</strain>
    </source>
</reference>
<feature type="region of interest" description="Disordered" evidence="1">
    <location>
        <begin position="94"/>
        <end position="233"/>
    </location>
</feature>
<evidence type="ECO:0000256" key="1">
    <source>
        <dbReference type="SAM" id="MobiDB-lite"/>
    </source>
</evidence>
<feature type="compositionally biased region" description="Low complexity" evidence="1">
    <location>
        <begin position="118"/>
        <end position="141"/>
    </location>
</feature>
<feature type="compositionally biased region" description="Polar residues" evidence="1">
    <location>
        <begin position="175"/>
        <end position="187"/>
    </location>
</feature>
<evidence type="ECO:0000313" key="3">
    <source>
        <dbReference type="Proteomes" id="UP001361570"/>
    </source>
</evidence>
<dbReference type="Proteomes" id="UP001361570">
    <property type="component" value="Unassembled WGS sequence"/>
</dbReference>
<evidence type="ECO:0008006" key="4">
    <source>
        <dbReference type="Google" id="ProtNLM"/>
    </source>
</evidence>
<organism evidence="2 3">
    <name type="scientific">Klenkia sesuvii</name>
    <dbReference type="NCBI Taxonomy" id="3103137"/>
    <lineage>
        <taxon>Bacteria</taxon>
        <taxon>Bacillati</taxon>
        <taxon>Actinomycetota</taxon>
        <taxon>Actinomycetes</taxon>
        <taxon>Geodermatophilales</taxon>
        <taxon>Geodermatophilaceae</taxon>
        <taxon>Klenkia</taxon>
    </lineage>
</organism>
<gene>
    <name evidence="2" type="ORF">TEK04_01220</name>
</gene>
<proteinExistence type="predicted"/>
<comment type="caution">
    <text evidence="2">The sequence shown here is derived from an EMBL/GenBank/DDBJ whole genome shotgun (WGS) entry which is preliminary data.</text>
</comment>
<feature type="compositionally biased region" description="Basic and acidic residues" evidence="1">
    <location>
        <begin position="188"/>
        <end position="199"/>
    </location>
</feature>
<feature type="compositionally biased region" description="Low complexity" evidence="1">
    <location>
        <begin position="217"/>
        <end position="233"/>
    </location>
</feature>
<protein>
    <recommendedName>
        <fullName evidence="4">Excreted virulence factor EspC, type VII ESX diderm</fullName>
    </recommendedName>
</protein>
<keyword evidence="3" id="KW-1185">Reference proteome</keyword>
<dbReference type="EMBL" id="JBAPLU010000001">
    <property type="protein sequence ID" value="MEI4270330.1"/>
    <property type="molecule type" value="Genomic_DNA"/>
</dbReference>
<evidence type="ECO:0000313" key="2">
    <source>
        <dbReference type="EMBL" id="MEI4270330.1"/>
    </source>
</evidence>
<dbReference type="RefSeq" id="WP_336402472.1">
    <property type="nucleotide sequence ID" value="NZ_JBAPLU010000001.1"/>
</dbReference>
<name>A0ABU8DNT6_9ACTN</name>